<feature type="region of interest" description="Disordered" evidence="1">
    <location>
        <begin position="35"/>
        <end position="84"/>
    </location>
</feature>
<dbReference type="Proteomes" id="UP001230207">
    <property type="component" value="Unassembled WGS sequence"/>
</dbReference>
<dbReference type="RefSeq" id="WP_307233567.1">
    <property type="nucleotide sequence ID" value="NZ_JAUSVF010000001.1"/>
</dbReference>
<accession>A0ABU0BQH0</accession>
<comment type="caution">
    <text evidence="2">The sequence shown here is derived from an EMBL/GenBank/DDBJ whole genome shotgun (WGS) entry which is preliminary data.</text>
</comment>
<evidence type="ECO:0000313" key="3">
    <source>
        <dbReference type="Proteomes" id="UP001230207"/>
    </source>
</evidence>
<evidence type="ECO:0000256" key="1">
    <source>
        <dbReference type="SAM" id="MobiDB-lite"/>
    </source>
</evidence>
<evidence type="ECO:0000313" key="2">
    <source>
        <dbReference type="EMBL" id="MDQ0319926.1"/>
    </source>
</evidence>
<protein>
    <submittedName>
        <fullName evidence="2">Uncharacterized protein</fullName>
    </submittedName>
</protein>
<dbReference type="EMBL" id="JAUSVF010000001">
    <property type="protein sequence ID" value="MDQ0319926.1"/>
    <property type="molecule type" value="Genomic_DNA"/>
</dbReference>
<name>A0ABU0BQH0_9HYPH</name>
<organism evidence="2 3">
    <name type="scientific">Pararhizobium capsulatum DSM 1112</name>
    <dbReference type="NCBI Taxonomy" id="1121113"/>
    <lineage>
        <taxon>Bacteria</taxon>
        <taxon>Pseudomonadati</taxon>
        <taxon>Pseudomonadota</taxon>
        <taxon>Alphaproteobacteria</taxon>
        <taxon>Hyphomicrobiales</taxon>
        <taxon>Rhizobiaceae</taxon>
        <taxon>Rhizobium/Agrobacterium group</taxon>
        <taxon>Pararhizobium</taxon>
    </lineage>
</organism>
<gene>
    <name evidence="2" type="ORF">QO002_002064</name>
</gene>
<reference evidence="2 3" key="1">
    <citation type="submission" date="2023-07" db="EMBL/GenBank/DDBJ databases">
        <title>Genomic Encyclopedia of Type Strains, Phase IV (KMG-IV): sequencing the most valuable type-strain genomes for metagenomic binning, comparative biology and taxonomic classification.</title>
        <authorList>
            <person name="Goeker M."/>
        </authorList>
    </citation>
    <scope>NUCLEOTIDE SEQUENCE [LARGE SCALE GENOMIC DNA]</scope>
    <source>
        <strain evidence="2 3">DSM 1112</strain>
    </source>
</reference>
<feature type="compositionally biased region" description="Basic and acidic residues" evidence="1">
    <location>
        <begin position="49"/>
        <end position="63"/>
    </location>
</feature>
<keyword evidence="3" id="KW-1185">Reference proteome</keyword>
<sequence length="84" mass="9137">MKAWLPDGSTICSFLKAENKLLLYSKNKRVMLAPSARGGPEMAKGQVKSNKETRKPKKDKVAEKAAPAFGSQVKSSESTLGKKK</sequence>
<feature type="compositionally biased region" description="Polar residues" evidence="1">
    <location>
        <begin position="72"/>
        <end position="84"/>
    </location>
</feature>
<proteinExistence type="predicted"/>